<evidence type="ECO:0000256" key="1">
    <source>
        <dbReference type="SAM" id="MobiDB-lite"/>
    </source>
</evidence>
<evidence type="ECO:0000313" key="5">
    <source>
        <dbReference type="Proteomes" id="UP000663852"/>
    </source>
</evidence>
<evidence type="ECO:0000313" key="3">
    <source>
        <dbReference type="EMBL" id="CAF1564710.1"/>
    </source>
</evidence>
<dbReference type="OrthoDB" id="7085216at2759"/>
<gene>
    <name evidence="2" type="ORF">EDS130_LOCUS18021</name>
    <name evidence="3" type="ORF">XAT740_LOCUS43927</name>
</gene>
<keyword evidence="4" id="KW-1185">Reference proteome</keyword>
<dbReference type="PANTHER" id="PTHR35263:SF1">
    <property type="entry name" value="TESTIS-EXPRESSED PROTEIN 49"/>
    <property type="match status" value="1"/>
</dbReference>
<evidence type="ECO:0000313" key="2">
    <source>
        <dbReference type="EMBL" id="CAF1063021.1"/>
    </source>
</evidence>
<dbReference type="AlphaFoldDB" id="A0A814LD09"/>
<evidence type="ECO:0000313" key="4">
    <source>
        <dbReference type="Proteomes" id="UP000663828"/>
    </source>
</evidence>
<dbReference type="Proteomes" id="UP000663852">
    <property type="component" value="Unassembled WGS sequence"/>
</dbReference>
<name>A0A814LD09_ADIRI</name>
<dbReference type="InterPro" id="IPR038775">
    <property type="entry name" value="SPMIP11"/>
</dbReference>
<dbReference type="PANTHER" id="PTHR35263">
    <property type="entry name" value="TESTIS-EXPRESSED PROTEIN 49"/>
    <property type="match status" value="1"/>
</dbReference>
<organism evidence="2 5">
    <name type="scientific">Adineta ricciae</name>
    <name type="common">Rotifer</name>
    <dbReference type="NCBI Taxonomy" id="249248"/>
    <lineage>
        <taxon>Eukaryota</taxon>
        <taxon>Metazoa</taxon>
        <taxon>Spiralia</taxon>
        <taxon>Gnathifera</taxon>
        <taxon>Rotifera</taxon>
        <taxon>Eurotatoria</taxon>
        <taxon>Bdelloidea</taxon>
        <taxon>Adinetida</taxon>
        <taxon>Adinetidae</taxon>
        <taxon>Adineta</taxon>
    </lineage>
</organism>
<dbReference type="Proteomes" id="UP000663828">
    <property type="component" value="Unassembled WGS sequence"/>
</dbReference>
<reference evidence="2" key="1">
    <citation type="submission" date="2021-02" db="EMBL/GenBank/DDBJ databases">
        <authorList>
            <person name="Nowell W R."/>
        </authorList>
    </citation>
    <scope>NUCLEOTIDE SEQUENCE</scope>
</reference>
<comment type="caution">
    <text evidence="2">The sequence shown here is derived from an EMBL/GenBank/DDBJ whole genome shotgun (WGS) entry which is preliminary data.</text>
</comment>
<feature type="compositionally biased region" description="Basic and acidic residues" evidence="1">
    <location>
        <begin position="45"/>
        <end position="55"/>
    </location>
</feature>
<proteinExistence type="predicted"/>
<dbReference type="Pfam" id="PF22593">
    <property type="entry name" value="SPMIP11"/>
    <property type="match status" value="1"/>
</dbReference>
<feature type="region of interest" description="Disordered" evidence="1">
    <location>
        <begin position="22"/>
        <end position="59"/>
    </location>
</feature>
<protein>
    <submittedName>
        <fullName evidence="2">Uncharacterized protein</fullName>
    </submittedName>
</protein>
<sequence length="146" mass="17016">MSFFNLTLMGYDDRFKSLKHLEPRSTDAGSSELRKVPTGGQTKSALEKQLAREMTGDLQSREWTTPAVSNLNYHTLRTMHVRGDQTPYQASRRPMTAAQDIGWWNKDAPLKTREPWTHVKRHVHAQSEMTKFVDDMVLTDRYFRLF</sequence>
<dbReference type="EMBL" id="CAJNOJ010000082">
    <property type="protein sequence ID" value="CAF1063021.1"/>
    <property type="molecule type" value="Genomic_DNA"/>
</dbReference>
<accession>A0A814LD09</accession>
<dbReference type="EMBL" id="CAJNOR010005495">
    <property type="protein sequence ID" value="CAF1564710.1"/>
    <property type="molecule type" value="Genomic_DNA"/>
</dbReference>